<evidence type="ECO:0000259" key="3">
    <source>
        <dbReference type="Pfam" id="PF05193"/>
    </source>
</evidence>
<dbReference type="AlphaFoldDB" id="Q9PF62"/>
<feature type="domain" description="Peptidase M16 N-terminal" evidence="2">
    <location>
        <begin position="559"/>
        <end position="685"/>
    </location>
</feature>
<keyword evidence="1" id="KW-0472">Membrane</keyword>
<evidence type="ECO:0000313" key="5">
    <source>
        <dbReference type="Proteomes" id="UP000000812"/>
    </source>
</evidence>
<dbReference type="HOGENOM" id="CLU_007487_0_1_6"/>
<reference evidence="4 5" key="1">
    <citation type="journal article" date="2000" name="Nature">
        <title>The genome sequence of the plant pathogen Xylella fastidiosa.</title>
        <authorList>
            <person name="Simpson A.J."/>
            <person name="Reinach F.C."/>
            <person name="Arruda P."/>
            <person name="Abreu F.A."/>
            <person name="Acencio M."/>
            <person name="Alvarenga R."/>
            <person name="Alves L.M."/>
            <person name="Araya J.E."/>
            <person name="Baia G.S."/>
            <person name="Baptista C.S."/>
            <person name="Barros M.H."/>
            <person name="Bonaccorsi E.D."/>
            <person name="Bordin S."/>
            <person name="Bove J.M."/>
            <person name="Briones M.R."/>
            <person name="Bueno M.R."/>
            <person name="Camargo A.A."/>
            <person name="Camargo L.E."/>
            <person name="Carraro D.M."/>
            <person name="Carrer H."/>
            <person name="Colauto N.B."/>
            <person name="Colombo C."/>
            <person name="Costa F.F."/>
            <person name="Costa M.C."/>
            <person name="Costa-Neto C.M."/>
            <person name="Coutinho L.L."/>
            <person name="Cristofani M."/>
            <person name="Dias-Neto E."/>
            <person name="Docena C."/>
            <person name="El-Dorry H."/>
            <person name="Facincani A.P."/>
            <person name="Ferreira A.J."/>
            <person name="Ferreira V.C."/>
            <person name="Ferro J.A."/>
            <person name="Fraga J.S."/>
            <person name="Franca S.C."/>
            <person name="Franco M.C."/>
            <person name="Frohme M."/>
            <person name="Furlan L.R."/>
            <person name="Garnier M."/>
            <person name="Goldman G.H."/>
            <person name="Goldman M.H."/>
            <person name="Gomes S.L."/>
            <person name="Gruber A."/>
            <person name="Ho P.L."/>
            <person name="Hoheisel J.D."/>
            <person name="Junqueira M.L."/>
            <person name="Kemper E.L."/>
            <person name="Kitajima J.P."/>
            <person name="Krieger J.E."/>
            <person name="Kuramae E.E."/>
            <person name="Laigret F."/>
            <person name="Lambais M.R."/>
            <person name="Leite L.C."/>
            <person name="Lemos E.G."/>
            <person name="Lemos M.V."/>
            <person name="Lopes S.A."/>
            <person name="Lopes C.R."/>
            <person name="Machado J.A."/>
            <person name="Machado M.A."/>
            <person name="Madeira A.M."/>
            <person name="Madeira H.M."/>
            <person name="Marino C.L."/>
            <person name="Marques M.V."/>
            <person name="Martins E.A."/>
            <person name="Martins E.M."/>
            <person name="Matsukuma A.Y."/>
            <person name="Menck C.F."/>
            <person name="Miracca E.C."/>
            <person name="Miyaki C.Y."/>
            <person name="Monteriro-Vitorello C.B."/>
            <person name="Moon D.H."/>
            <person name="Nagai M.A."/>
            <person name="Nascimento A.L."/>
            <person name="Netto L.E."/>
            <person name="Nhani A.Jr."/>
            <person name="Nobrega F.G."/>
            <person name="Nunes L.R."/>
            <person name="Oliveira M.A."/>
            <person name="de Oliveira M.C."/>
            <person name="de Oliveira R.C."/>
            <person name="Palmieri D.A."/>
            <person name="Paris A."/>
            <person name="Peixoto B.R."/>
            <person name="Pereira G.A."/>
            <person name="Pereira H.A.Jr."/>
            <person name="Pesquero J.B."/>
            <person name="Quaggio R.B."/>
            <person name="Roberto P.G."/>
            <person name="Rodrigues V."/>
            <person name="de M Rosa A.J."/>
            <person name="de Rosa V.E.Jr."/>
            <person name="de Sa R.G."/>
            <person name="Santelli R.V."/>
            <person name="Sawasaki H.E."/>
            <person name="da Silva A.C."/>
            <person name="da Silva A.M."/>
            <person name="da Silva F.R."/>
            <person name="da Silva W.A.Jr."/>
            <person name="da Silveira J.F."/>
            <person name="Silvestri M.L."/>
            <person name="Siqueira W.J."/>
            <person name="de Souza A.A."/>
            <person name="de Souza A.P."/>
            <person name="Terenzi M.F."/>
            <person name="Truffi D."/>
            <person name="Tsai S.M."/>
            <person name="Tsuhako M.H."/>
            <person name="Vallada H."/>
            <person name="Van Sluys M.A."/>
            <person name="Verjovski-Almeida S."/>
            <person name="Vettore A.L."/>
            <person name="Zago M.A."/>
            <person name="Zatz M."/>
            <person name="Meidanis J."/>
            <person name="Setubal J.C."/>
        </authorList>
    </citation>
    <scope>NUCLEOTIDE SEQUENCE [LARGE SCALE GENOMIC DNA]</scope>
    <source>
        <strain evidence="4 5">9a5c</strain>
    </source>
</reference>
<accession>Q9PF62</accession>
<dbReference type="InterPro" id="IPR050361">
    <property type="entry name" value="MPP/UQCRC_Complex"/>
</dbReference>
<feature type="domain" description="Peptidase M16 N-terminal" evidence="2">
    <location>
        <begin position="89"/>
        <end position="227"/>
    </location>
</feature>
<organism evidence="4 5">
    <name type="scientific">Xylella fastidiosa (strain 9a5c)</name>
    <dbReference type="NCBI Taxonomy" id="160492"/>
    <lineage>
        <taxon>Bacteria</taxon>
        <taxon>Pseudomonadati</taxon>
        <taxon>Pseudomonadota</taxon>
        <taxon>Gammaproteobacteria</taxon>
        <taxon>Lysobacterales</taxon>
        <taxon>Lysobacteraceae</taxon>
        <taxon>Xylella</taxon>
    </lineage>
</organism>
<dbReference type="STRING" id="160492.XF_0816"/>
<dbReference type="Pfam" id="PF05193">
    <property type="entry name" value="Peptidase_M16_C"/>
    <property type="match status" value="2"/>
</dbReference>
<dbReference type="PANTHER" id="PTHR11851">
    <property type="entry name" value="METALLOPROTEASE"/>
    <property type="match status" value="1"/>
</dbReference>
<dbReference type="Pfam" id="PF00675">
    <property type="entry name" value="Peptidase_M16"/>
    <property type="match status" value="2"/>
</dbReference>
<keyword evidence="1" id="KW-1133">Transmembrane helix</keyword>
<keyword evidence="4" id="KW-0378">Hydrolase</keyword>
<keyword evidence="4" id="KW-0645">Protease</keyword>
<dbReference type="PANTHER" id="PTHR11851:SF224">
    <property type="entry name" value="PROCESSING PROTEASE"/>
    <property type="match status" value="1"/>
</dbReference>
<dbReference type="SUPFAM" id="SSF63411">
    <property type="entry name" value="LuxS/MPP-like metallohydrolase"/>
    <property type="match status" value="4"/>
</dbReference>
<dbReference type="Gene3D" id="3.30.830.10">
    <property type="entry name" value="Metalloenzyme, LuxS/M16 peptidase-like"/>
    <property type="match status" value="4"/>
</dbReference>
<evidence type="ECO:0000259" key="2">
    <source>
        <dbReference type="Pfam" id="PF00675"/>
    </source>
</evidence>
<dbReference type="Proteomes" id="UP000000812">
    <property type="component" value="Chromosome"/>
</dbReference>
<dbReference type="KEGG" id="xfa:XF_0816"/>
<evidence type="ECO:0000313" key="4">
    <source>
        <dbReference type="EMBL" id="AAF83626.1"/>
    </source>
</evidence>
<evidence type="ECO:0000256" key="1">
    <source>
        <dbReference type="SAM" id="Phobius"/>
    </source>
</evidence>
<feature type="domain" description="Peptidase M16 C-terminal" evidence="3">
    <location>
        <begin position="714"/>
        <end position="894"/>
    </location>
</feature>
<dbReference type="eggNOG" id="COG0612">
    <property type="taxonomic scope" value="Bacteria"/>
</dbReference>
<sequence length="990" mass="108457">MASFTHIEGTFAKDAATSYARQWILFMELYMLRPLSLFIIGILGLGTATFTPQVNATSGTLTISSKAIPKQAIPDIAYERFTLPNGLTVIVHEDHKAPVIAVNVWYHIGSADEPAGKTGFAHLFEHLMFSGSENHKASYFQPFEKIGATEMNGTTWFDRTNYFQTVPTTALDMALWMESDRMGHLLGAIGQKELDTQRGVVKNEKRQRENVPYGRVTQNILSNLFPANHPYQHSTIGSMEDLEAASLADVKSWFQAHYGAANATLVLAGDITVAEARDKAAKYFGDIPAGPPVAHQHPWITPLPAQKRGVQYDQVSQPRLYRTWITPELGSDTVVQLDLATTILGGNKSSRLYQRLVYKDKLADSISAGISPFALASQMQINADVKPGIDPAKVEAAIAEELKKFLAEGPSDDELQRAQMNYRSDLVRGLERVGNKAAILAAGQLYLNDPGAYKLDLQRAAQATPNSVKQAAATWFSKGDYLLTVLPVGPTIDPATEDAKVTARSAEPGKPAAMLGPKIHYHVTASQVDRRSGVPEVTQFPSLNFPALQRSKLKNGIEVILAERHTIPVTQITLLFDAGYAADQGAKPGTANFTATLMNESTTSLDSVEVSQQHQRLGAISSISCDLDSCRASLNALNDQLIPSLHLFADLVRNPAFKATDIERIRGQWLAAIAQEKTQPQGLALRILPPLLYGKGHPYGIPLTGSGTNEAIQSLTATDLKDFQQRWLRPDNVRILVTGHTTLKSIIPQLEAAFGDWQAPSTIKSHKQITDVAAQFKPRIFLIHRPEAQQSLILAGLLAPPTKDPANLEINVGNEAFGGTFSSRLNMNLREEKHWAYGASSVLPNAQGQRPYVFIAPVQTDKTAESIAEIQKEAQDVIVNKPLTQEEVDKIKQQIIRSLPGSYETSGAVLDAVESIVRYERPDNYIQTLKPRLEAIESISVERAIKRIINPNAMTWVIIGDLNTIEAPVRALKLADVQVLDNDGNSVSTH</sequence>
<keyword evidence="1" id="KW-0812">Transmembrane</keyword>
<dbReference type="PIR" id="C82759">
    <property type="entry name" value="C82759"/>
</dbReference>
<dbReference type="EMBL" id="AE003849">
    <property type="protein sequence ID" value="AAF83626.1"/>
    <property type="molecule type" value="Genomic_DNA"/>
</dbReference>
<protein>
    <submittedName>
        <fullName evidence="4">Zinc protease</fullName>
    </submittedName>
</protein>
<dbReference type="InterPro" id="IPR011765">
    <property type="entry name" value="Pept_M16_N"/>
</dbReference>
<feature type="domain" description="Peptidase M16 C-terminal" evidence="3">
    <location>
        <begin position="246"/>
        <end position="421"/>
    </location>
</feature>
<feature type="transmembrane region" description="Helical" evidence="1">
    <location>
        <begin position="30"/>
        <end position="50"/>
    </location>
</feature>
<dbReference type="InterPro" id="IPR011249">
    <property type="entry name" value="Metalloenz_LuxS/M16"/>
</dbReference>
<dbReference type="GO" id="GO:0046872">
    <property type="term" value="F:metal ion binding"/>
    <property type="evidence" value="ECO:0007669"/>
    <property type="project" value="InterPro"/>
</dbReference>
<proteinExistence type="predicted"/>
<name>Q9PF62_XYLFA</name>
<dbReference type="GO" id="GO:0006508">
    <property type="term" value="P:proteolysis"/>
    <property type="evidence" value="ECO:0007669"/>
    <property type="project" value="UniProtKB-KW"/>
</dbReference>
<dbReference type="GO" id="GO:0008233">
    <property type="term" value="F:peptidase activity"/>
    <property type="evidence" value="ECO:0007669"/>
    <property type="project" value="UniProtKB-KW"/>
</dbReference>
<dbReference type="InterPro" id="IPR007863">
    <property type="entry name" value="Peptidase_M16_C"/>
</dbReference>
<gene>
    <name evidence="4" type="ordered locus">XF_0816</name>
</gene>